<keyword evidence="2" id="KW-1185">Reference proteome</keyword>
<proteinExistence type="predicted"/>
<dbReference type="Proteomes" id="UP001432322">
    <property type="component" value="Unassembled WGS sequence"/>
</dbReference>
<reference evidence="1" key="1">
    <citation type="submission" date="2023-10" db="EMBL/GenBank/DDBJ databases">
        <title>Genome assembly of Pristionchus species.</title>
        <authorList>
            <person name="Yoshida K."/>
            <person name="Sommer R.J."/>
        </authorList>
    </citation>
    <scope>NUCLEOTIDE SEQUENCE</scope>
    <source>
        <strain evidence="1">RS5133</strain>
    </source>
</reference>
<gene>
    <name evidence="1" type="ORF">PFISCL1PPCAC_17030</name>
</gene>
<dbReference type="EMBL" id="BTSY01000004">
    <property type="protein sequence ID" value="GMT25733.1"/>
    <property type="molecule type" value="Genomic_DNA"/>
</dbReference>
<evidence type="ECO:0000313" key="1">
    <source>
        <dbReference type="EMBL" id="GMT25733.1"/>
    </source>
</evidence>
<protein>
    <submittedName>
        <fullName evidence="1">Uncharacterized protein</fullName>
    </submittedName>
</protein>
<comment type="caution">
    <text evidence="1">The sequence shown here is derived from an EMBL/GenBank/DDBJ whole genome shotgun (WGS) entry which is preliminary data.</text>
</comment>
<evidence type="ECO:0000313" key="2">
    <source>
        <dbReference type="Proteomes" id="UP001432322"/>
    </source>
</evidence>
<organism evidence="1 2">
    <name type="scientific">Pristionchus fissidentatus</name>
    <dbReference type="NCBI Taxonomy" id="1538716"/>
    <lineage>
        <taxon>Eukaryota</taxon>
        <taxon>Metazoa</taxon>
        <taxon>Ecdysozoa</taxon>
        <taxon>Nematoda</taxon>
        <taxon>Chromadorea</taxon>
        <taxon>Rhabditida</taxon>
        <taxon>Rhabditina</taxon>
        <taxon>Diplogasteromorpha</taxon>
        <taxon>Diplogasteroidea</taxon>
        <taxon>Neodiplogasteridae</taxon>
        <taxon>Pristionchus</taxon>
    </lineage>
</organism>
<accession>A0AAV5W4T2</accession>
<feature type="non-terminal residue" evidence="1">
    <location>
        <position position="1"/>
    </location>
</feature>
<sequence length="254" mass="28444">TIQFTKGELVEKDFCPFNTVDGPVLFVQTGKYPYIYIKIRDMKIGTGRSWEGGIQSADCFGNTLYFLADTIYKATVQHPGFIKVEAVRDLEEGEQREFGMIFSRMVEGRRIVYRVCDDPADGIVVDVEDEELEKMQLITTHKSKLICLMKRDITESARAISPNIITLKYDVFDVYSAVDSSLVFFLTTDGQLSALNTDTMEVVSCPMSADGALLKHIVSVRAGKITVTGSSGGSYYLYTADVPEEFRSIEKKDE</sequence>
<name>A0AAV5W4T2_9BILA</name>
<dbReference type="AlphaFoldDB" id="A0AAV5W4T2"/>